<evidence type="ECO:0000256" key="1">
    <source>
        <dbReference type="SAM" id="MobiDB-lite"/>
    </source>
</evidence>
<dbReference type="OrthoDB" id="8123891at2759"/>
<protein>
    <submittedName>
        <fullName evidence="2">Uncharacterized protein</fullName>
    </submittedName>
</protein>
<sequence>MSIYCALAGWSGNRERRDERTKRKRGKEKGSTSRLGACAPADFVCIRSVFGVREYDGASRTVQGTRKRQANSLFDNESTALCSDSTVVASNNKGSEGSAKTKESFILVQSKKVFKKVKVAHPHLQIALVIPHMDQSPFPGRVAYDNIRITVPVIETFRSLNKYLIDNKIQFHTYALDEERKLKVVIPGIPEDIGTDDIKLDFSNQVYPIFAVHRIHCRDRNAANFPTLGEKKIHRIIDDESVPAPVPIGRNKPRGPNRSRQANHRGPPRPAPACPVTDSAASFAVGIQTVMSALRTIKSADISEFARDLRIYKNSEDKLNLTDSRALSNDVQINILF</sequence>
<feature type="region of interest" description="Disordered" evidence="1">
    <location>
        <begin position="15"/>
        <end position="34"/>
    </location>
</feature>
<organism evidence="2 3">
    <name type="scientific">Eumeta variegata</name>
    <name type="common">Bagworm moth</name>
    <name type="synonym">Eumeta japonica</name>
    <dbReference type="NCBI Taxonomy" id="151549"/>
    <lineage>
        <taxon>Eukaryota</taxon>
        <taxon>Metazoa</taxon>
        <taxon>Ecdysozoa</taxon>
        <taxon>Arthropoda</taxon>
        <taxon>Hexapoda</taxon>
        <taxon>Insecta</taxon>
        <taxon>Pterygota</taxon>
        <taxon>Neoptera</taxon>
        <taxon>Endopterygota</taxon>
        <taxon>Lepidoptera</taxon>
        <taxon>Glossata</taxon>
        <taxon>Ditrysia</taxon>
        <taxon>Tineoidea</taxon>
        <taxon>Psychidae</taxon>
        <taxon>Oiketicinae</taxon>
        <taxon>Eumeta</taxon>
    </lineage>
</organism>
<name>A0A4C1UKM4_EUMVA</name>
<dbReference type="AlphaFoldDB" id="A0A4C1UKM4"/>
<proteinExistence type="predicted"/>
<evidence type="ECO:0000313" key="2">
    <source>
        <dbReference type="EMBL" id="GBP26869.1"/>
    </source>
</evidence>
<gene>
    <name evidence="2" type="ORF">EVAR_16449_1</name>
</gene>
<reference evidence="2 3" key="1">
    <citation type="journal article" date="2019" name="Commun. Biol.">
        <title>The bagworm genome reveals a unique fibroin gene that provides high tensile strength.</title>
        <authorList>
            <person name="Kono N."/>
            <person name="Nakamura H."/>
            <person name="Ohtoshi R."/>
            <person name="Tomita M."/>
            <person name="Numata K."/>
            <person name="Arakawa K."/>
        </authorList>
    </citation>
    <scope>NUCLEOTIDE SEQUENCE [LARGE SCALE GENOMIC DNA]</scope>
</reference>
<accession>A0A4C1UKM4</accession>
<comment type="caution">
    <text evidence="2">The sequence shown here is derived from an EMBL/GenBank/DDBJ whole genome shotgun (WGS) entry which is preliminary data.</text>
</comment>
<evidence type="ECO:0000313" key="3">
    <source>
        <dbReference type="Proteomes" id="UP000299102"/>
    </source>
</evidence>
<keyword evidence="3" id="KW-1185">Reference proteome</keyword>
<feature type="region of interest" description="Disordered" evidence="1">
    <location>
        <begin position="242"/>
        <end position="275"/>
    </location>
</feature>
<dbReference type="Proteomes" id="UP000299102">
    <property type="component" value="Unassembled WGS sequence"/>
</dbReference>
<feature type="compositionally biased region" description="Basic residues" evidence="1">
    <location>
        <begin position="251"/>
        <end position="267"/>
    </location>
</feature>
<dbReference type="EMBL" id="BGZK01000186">
    <property type="protein sequence ID" value="GBP26869.1"/>
    <property type="molecule type" value="Genomic_DNA"/>
</dbReference>